<dbReference type="PANTHER" id="PTHR33778:SF1">
    <property type="entry name" value="MAGNESIUM TRANSPORTER YHID-RELATED"/>
    <property type="match status" value="1"/>
</dbReference>
<organism evidence="9 10">
    <name type="scientific">Rhodovastum atsumiense</name>
    <dbReference type="NCBI Taxonomy" id="504468"/>
    <lineage>
        <taxon>Bacteria</taxon>
        <taxon>Pseudomonadati</taxon>
        <taxon>Pseudomonadota</taxon>
        <taxon>Alphaproteobacteria</taxon>
        <taxon>Acetobacterales</taxon>
        <taxon>Acetobacteraceae</taxon>
        <taxon>Rhodovastum</taxon>
    </lineage>
</organism>
<dbReference type="OrthoDB" id="9811198at2"/>
<evidence type="ECO:0000256" key="1">
    <source>
        <dbReference type="ARBA" id="ARBA00004651"/>
    </source>
</evidence>
<dbReference type="PRINTS" id="PR01837">
    <property type="entry name" value="MGTCSAPBPROT"/>
</dbReference>
<dbReference type="InterPro" id="IPR003416">
    <property type="entry name" value="MgtC/SapB/SrpB/YhiD_fam"/>
</dbReference>
<evidence type="ECO:0000259" key="8">
    <source>
        <dbReference type="Pfam" id="PF02308"/>
    </source>
</evidence>
<feature type="transmembrane region" description="Helical" evidence="7">
    <location>
        <begin position="44"/>
        <end position="64"/>
    </location>
</feature>
<dbReference type="PANTHER" id="PTHR33778">
    <property type="entry name" value="PROTEIN MGTC"/>
    <property type="match status" value="1"/>
</dbReference>
<dbReference type="InterPro" id="IPR049177">
    <property type="entry name" value="MgtC_SapB_SrpB_YhiD_N"/>
</dbReference>
<comment type="subcellular location">
    <subcellularLocation>
        <location evidence="7">Cell inner membrane</location>
        <topology evidence="7">Multi-pass membrane protein</topology>
    </subcellularLocation>
    <subcellularLocation>
        <location evidence="1">Cell membrane</location>
        <topology evidence="1">Multi-pass membrane protein</topology>
    </subcellularLocation>
</comment>
<comment type="caution">
    <text evidence="9">The sequence shown here is derived from an EMBL/GenBank/DDBJ whole genome shotgun (WGS) entry which is preliminary data.</text>
</comment>
<comment type="similarity">
    <text evidence="2 7">Belongs to the MgtC/SapB family.</text>
</comment>
<feature type="transmembrane region" description="Helical" evidence="7">
    <location>
        <begin position="76"/>
        <end position="97"/>
    </location>
</feature>
<keyword evidence="7" id="KW-0997">Cell inner membrane</keyword>
<keyword evidence="10" id="KW-1185">Reference proteome</keyword>
<name>A0A5M6IZT3_9PROT</name>
<feature type="transmembrane region" description="Helical" evidence="7">
    <location>
        <begin position="109"/>
        <end position="142"/>
    </location>
</feature>
<proteinExistence type="inferred from homology"/>
<evidence type="ECO:0000256" key="3">
    <source>
        <dbReference type="ARBA" id="ARBA00022475"/>
    </source>
</evidence>
<keyword evidence="5 7" id="KW-1133">Transmembrane helix</keyword>
<feature type="transmembrane region" description="Helical" evidence="7">
    <location>
        <begin position="15"/>
        <end position="32"/>
    </location>
</feature>
<dbReference type="EMBL" id="VWPK01000009">
    <property type="protein sequence ID" value="KAA5612858.1"/>
    <property type="molecule type" value="Genomic_DNA"/>
</dbReference>
<evidence type="ECO:0000313" key="9">
    <source>
        <dbReference type="EMBL" id="KAA5612858.1"/>
    </source>
</evidence>
<dbReference type="RefSeq" id="WP_150040085.1">
    <property type="nucleotide sequence ID" value="NZ_OW485601.1"/>
</dbReference>
<keyword evidence="6 7" id="KW-0472">Membrane</keyword>
<protein>
    <recommendedName>
        <fullName evidence="7">Protein MgtC</fullName>
    </recommendedName>
</protein>
<gene>
    <name evidence="9" type="ORF">F1189_07385</name>
</gene>
<evidence type="ECO:0000256" key="7">
    <source>
        <dbReference type="RuleBase" id="RU365041"/>
    </source>
</evidence>
<sequence length="158" mass="16254">MDAQAFPTMLTERELLLRLGLACLLGMLLGLDREARGLPAGIRTHGLSALSAASVTLCGLILYAEVRAGGGEADPLRVVQGIAQAIAFIGAGLVFVARGDVHNLTSAANIWLAAAVGIAAGLGLPFLAALTTLFGVFLLVVMRLVEHLIPGSDKAGKE</sequence>
<reference evidence="9 10" key="1">
    <citation type="submission" date="2019-09" db="EMBL/GenBank/DDBJ databases">
        <title>Genome sequence of Rhodovastum atsumiense, a diverse member of the Acetobacteraceae family of non-sulfur purple photosynthetic bacteria.</title>
        <authorList>
            <person name="Meyer T."/>
            <person name="Kyndt J."/>
        </authorList>
    </citation>
    <scope>NUCLEOTIDE SEQUENCE [LARGE SCALE GENOMIC DNA]</scope>
    <source>
        <strain evidence="9 10">DSM 21279</strain>
    </source>
</reference>
<keyword evidence="4 7" id="KW-0812">Transmembrane</keyword>
<evidence type="ECO:0000256" key="6">
    <source>
        <dbReference type="ARBA" id="ARBA00023136"/>
    </source>
</evidence>
<feature type="domain" description="MgtC/SapB/SrpB/YhiD N-terminal" evidence="8">
    <location>
        <begin position="19"/>
        <end position="147"/>
    </location>
</feature>
<evidence type="ECO:0000256" key="4">
    <source>
        <dbReference type="ARBA" id="ARBA00022692"/>
    </source>
</evidence>
<accession>A0A5M6IZT3</accession>
<dbReference type="GO" id="GO:0005886">
    <property type="term" value="C:plasma membrane"/>
    <property type="evidence" value="ECO:0007669"/>
    <property type="project" value="UniProtKB-SubCell"/>
</dbReference>
<dbReference type="AlphaFoldDB" id="A0A5M6IZT3"/>
<evidence type="ECO:0000313" key="10">
    <source>
        <dbReference type="Proteomes" id="UP000325255"/>
    </source>
</evidence>
<evidence type="ECO:0000256" key="2">
    <source>
        <dbReference type="ARBA" id="ARBA00009298"/>
    </source>
</evidence>
<dbReference type="Proteomes" id="UP000325255">
    <property type="component" value="Unassembled WGS sequence"/>
</dbReference>
<dbReference type="Pfam" id="PF02308">
    <property type="entry name" value="MgtC"/>
    <property type="match status" value="1"/>
</dbReference>
<keyword evidence="3" id="KW-1003">Cell membrane</keyword>
<evidence type="ECO:0000256" key="5">
    <source>
        <dbReference type="ARBA" id="ARBA00022989"/>
    </source>
</evidence>